<feature type="domain" description="PAS fold-4" evidence="2">
    <location>
        <begin position="60"/>
        <end position="157"/>
    </location>
</feature>
<keyword evidence="4" id="KW-1185">Reference proteome</keyword>
<feature type="compositionally biased region" description="Polar residues" evidence="1">
    <location>
        <begin position="1109"/>
        <end position="1144"/>
    </location>
</feature>
<gene>
    <name evidence="3" type="ORF">SARC_03579</name>
</gene>
<feature type="compositionally biased region" description="Polar residues" evidence="1">
    <location>
        <begin position="666"/>
        <end position="685"/>
    </location>
</feature>
<feature type="compositionally biased region" description="Basic and acidic residues" evidence="1">
    <location>
        <begin position="1191"/>
        <end position="1206"/>
    </location>
</feature>
<feature type="compositionally biased region" description="Polar residues" evidence="1">
    <location>
        <begin position="734"/>
        <end position="750"/>
    </location>
</feature>
<feature type="region of interest" description="Disordered" evidence="1">
    <location>
        <begin position="657"/>
        <end position="699"/>
    </location>
</feature>
<feature type="region of interest" description="Disordered" evidence="1">
    <location>
        <begin position="734"/>
        <end position="1036"/>
    </location>
</feature>
<dbReference type="InterPro" id="IPR013656">
    <property type="entry name" value="PAS_4"/>
</dbReference>
<feature type="compositionally biased region" description="Basic residues" evidence="1">
    <location>
        <begin position="216"/>
        <end position="225"/>
    </location>
</feature>
<name>A0A0L0G5H8_9EUKA</name>
<feature type="compositionally biased region" description="Low complexity" evidence="1">
    <location>
        <begin position="989"/>
        <end position="1005"/>
    </location>
</feature>
<feature type="compositionally biased region" description="Low complexity" evidence="1">
    <location>
        <begin position="782"/>
        <end position="798"/>
    </location>
</feature>
<feature type="compositionally biased region" description="Polar residues" evidence="1">
    <location>
        <begin position="598"/>
        <end position="609"/>
    </location>
</feature>
<evidence type="ECO:0000256" key="1">
    <source>
        <dbReference type="SAM" id="MobiDB-lite"/>
    </source>
</evidence>
<evidence type="ECO:0000313" key="3">
    <source>
        <dbReference type="EMBL" id="KNC84189.1"/>
    </source>
</evidence>
<feature type="compositionally biased region" description="Basic and acidic residues" evidence="1">
    <location>
        <begin position="1149"/>
        <end position="1170"/>
    </location>
</feature>
<feature type="compositionally biased region" description="Low complexity" evidence="1">
    <location>
        <begin position="249"/>
        <end position="258"/>
    </location>
</feature>
<feature type="compositionally biased region" description="Polar residues" evidence="1">
    <location>
        <begin position="1021"/>
        <end position="1036"/>
    </location>
</feature>
<dbReference type="GeneID" id="25904083"/>
<organism evidence="3 4">
    <name type="scientific">Sphaeroforma arctica JP610</name>
    <dbReference type="NCBI Taxonomy" id="667725"/>
    <lineage>
        <taxon>Eukaryota</taxon>
        <taxon>Ichthyosporea</taxon>
        <taxon>Ichthyophonida</taxon>
        <taxon>Sphaeroforma</taxon>
    </lineage>
</organism>
<dbReference type="EMBL" id="KQ241781">
    <property type="protein sequence ID" value="KNC84189.1"/>
    <property type="molecule type" value="Genomic_DNA"/>
</dbReference>
<dbReference type="RefSeq" id="XP_014158091.1">
    <property type="nucleotide sequence ID" value="XM_014302616.1"/>
</dbReference>
<evidence type="ECO:0000313" key="4">
    <source>
        <dbReference type="Proteomes" id="UP000054560"/>
    </source>
</evidence>
<feature type="compositionally biased region" description="Polar residues" evidence="1">
    <location>
        <begin position="955"/>
        <end position="988"/>
    </location>
</feature>
<feature type="region of interest" description="Disordered" evidence="1">
    <location>
        <begin position="209"/>
        <end position="280"/>
    </location>
</feature>
<feature type="compositionally biased region" description="Polar residues" evidence="1">
    <location>
        <begin position="924"/>
        <end position="947"/>
    </location>
</feature>
<dbReference type="eggNOG" id="ENOG502QVYE">
    <property type="taxonomic scope" value="Eukaryota"/>
</dbReference>
<feature type="region of interest" description="Disordered" evidence="1">
    <location>
        <begin position="598"/>
        <end position="634"/>
    </location>
</feature>
<reference evidence="3 4" key="1">
    <citation type="submission" date="2011-02" db="EMBL/GenBank/DDBJ databases">
        <title>The Genome Sequence of Sphaeroforma arctica JP610.</title>
        <authorList>
            <consortium name="The Broad Institute Genome Sequencing Platform"/>
            <person name="Russ C."/>
            <person name="Cuomo C."/>
            <person name="Young S.K."/>
            <person name="Zeng Q."/>
            <person name="Gargeya S."/>
            <person name="Alvarado L."/>
            <person name="Berlin A."/>
            <person name="Chapman S.B."/>
            <person name="Chen Z."/>
            <person name="Freedman E."/>
            <person name="Gellesch M."/>
            <person name="Goldberg J."/>
            <person name="Griggs A."/>
            <person name="Gujja S."/>
            <person name="Heilman E."/>
            <person name="Heiman D."/>
            <person name="Howarth C."/>
            <person name="Mehta T."/>
            <person name="Neiman D."/>
            <person name="Pearson M."/>
            <person name="Roberts A."/>
            <person name="Saif S."/>
            <person name="Shea T."/>
            <person name="Shenoy N."/>
            <person name="Sisk P."/>
            <person name="Stolte C."/>
            <person name="Sykes S."/>
            <person name="White J."/>
            <person name="Yandava C."/>
            <person name="Burger G."/>
            <person name="Gray M.W."/>
            <person name="Holland P.W.H."/>
            <person name="King N."/>
            <person name="Lang F.B.F."/>
            <person name="Roger A.J."/>
            <person name="Ruiz-Trillo I."/>
            <person name="Haas B."/>
            <person name="Nusbaum C."/>
            <person name="Birren B."/>
        </authorList>
    </citation>
    <scope>NUCLEOTIDE SEQUENCE [LARGE SCALE GENOMIC DNA]</scope>
    <source>
        <strain evidence="3 4">JP610</strain>
    </source>
</reference>
<feature type="compositionally biased region" description="Low complexity" evidence="1">
    <location>
        <begin position="755"/>
        <end position="771"/>
    </location>
</feature>
<proteinExistence type="predicted"/>
<feature type="compositionally biased region" description="Polar residues" evidence="1">
    <location>
        <begin position="1171"/>
        <end position="1185"/>
    </location>
</feature>
<feature type="compositionally biased region" description="Low complexity" evidence="1">
    <location>
        <begin position="815"/>
        <end position="857"/>
    </location>
</feature>
<feature type="compositionally biased region" description="Polar residues" evidence="1">
    <location>
        <begin position="1053"/>
        <end position="1081"/>
    </location>
</feature>
<evidence type="ECO:0000259" key="2">
    <source>
        <dbReference type="Pfam" id="PF08448"/>
    </source>
</evidence>
<accession>A0A0L0G5H8</accession>
<protein>
    <recommendedName>
        <fullName evidence="2">PAS fold-4 domain-containing protein</fullName>
    </recommendedName>
</protein>
<feature type="region of interest" description="Disordered" evidence="1">
    <location>
        <begin position="1049"/>
        <end position="1206"/>
    </location>
</feature>
<dbReference type="Pfam" id="PF08448">
    <property type="entry name" value="PAS_4"/>
    <property type="match status" value="1"/>
</dbReference>
<feature type="compositionally biased region" description="Polar residues" evidence="1">
    <location>
        <begin position="872"/>
        <end position="909"/>
    </location>
</feature>
<sequence>MGANDGTDADISSMAMDRPKLKRTPGLVHAPGRCDDDLTPSEGRPTWFEEMINRMENTFVYVKDRDGFYMLVNDNFARQFNIVDTWKGATDATFLPEAVVKQLAINDKGVMESREDQEILEEVPFPGEGCRTFMSWKFPLYAPDGTVRAMGGISIELEMVEFLRMKTNYMHGMLKSVVESGYRIEWPRGLTMPRLMNGDSTVRRYGLVTERESKHSGRVHRKMKSKFTDITDADPEDRDALMQEQNTASDSGSGSDPGDQLRKSIGESSDSSGRHHHKNEGEMDAQIISALESSRPTGSMFGRGTVLRSDHMLYLKDESGRVLCKSKGWKTFEDLISKKDTDPPVTESEASVLREGGYLEDDEVQIMADGTFKWLHAYYFLINGTHVFSVTGLDIKMPPKSRIVCCVKSDITSTKQRINQQKDIVRALMQWWKLIADPKPKPKGIKNSIASIETFLFDTTEDEDVNTLTAPNFPLFDQNIGHRREKGPIVHHSALLGHDDDFSIEGEARGVVAMETTNAGAKRSYTMSGIAGEQMDSEAKRASVSLLEPSRSVANSIQDLFSYAIDPKQHVTNGNMTRDNSGNVTMSVDLPGHVTMSVTQAPGRSSSTRRFGGKNLNMGNKNSSPRTFPQQSLDSAVSVSGKSAMDTLYSAAVPRMPVAPVGGPRSLNNGLNLSDKGNSSVSITHSVHDSPSLHASTKGSMANILQEREQQQKLHVMNSTDSLSHHISHLGVNSSVPSTLSGGRGNNSSIAGFHSNSDSSSFNSNSNTNNNRRIGADNFGHNIFRSNHSGNNNNYNRNDASDIDSGTHDNDLYASNSMSNMNMLSNTTNTNSNNSINVNMNMNDNSDSSGINNNGNNRRIIHNPLSRDDSYHQSQHSGSFNQFSQAQSQRNNGDSTTNSTFATPNSLTRSVPLPPAAMNVRGSGHNNTNDGWDTHGNGQSDRYSADSNDIGMGNGSYNNVGNRSRAYSNDNDNYGGSRNNRFQRYSLSGNNQGDGDYNDNDPNMGSNNSNSMYHSNDMKNSHSMNDSSFGNPNNDTISAHELAANVMARMSSDHSTGQRRQSQITSRMSQVNSNSQYSQADMSMGGSHADMNSGNGNDNNRGHRNNAGMHTNSGSRSSNHRNMSDNAHSPSDTNGRFDSWQEPQQRLVGHSDSDEHEHEERSQQTQKDKQSAGSNGTGKAQSSDANAKPAARRESSLVKNELSRGKVKRPETLKQFVAYAENIAVPLTAEELNQALEKAVQFGTENVYTHRFNTGIRRIQGDTPDSLRGQFNLCQQNLAKDNTNSEKSFDIISSGTAQTWFAKFLPHIQPPGLVSRGNKGKKKK</sequence>
<dbReference type="Proteomes" id="UP000054560">
    <property type="component" value="Unassembled WGS sequence"/>
</dbReference>
<dbReference type="Gene3D" id="3.30.450.20">
    <property type="entry name" value="PAS domain"/>
    <property type="match status" value="1"/>
</dbReference>
<feature type="compositionally biased region" description="Polar residues" evidence="1">
    <location>
        <begin position="617"/>
        <end position="634"/>
    </location>
</feature>